<accession>A0A4Z1KJU5</accession>
<protein>
    <recommendedName>
        <fullName evidence="4">BZIP domain-containing protein</fullName>
    </recommendedName>
</protein>
<keyword evidence="3" id="KW-1185">Reference proteome</keyword>
<dbReference type="Proteomes" id="UP000297280">
    <property type="component" value="Unassembled WGS sequence"/>
</dbReference>
<evidence type="ECO:0000313" key="3">
    <source>
        <dbReference type="Proteomes" id="UP000297280"/>
    </source>
</evidence>
<dbReference type="EMBL" id="PQXO01001141">
    <property type="protein sequence ID" value="TGO81453.1"/>
    <property type="molecule type" value="Genomic_DNA"/>
</dbReference>
<reference evidence="2 3" key="1">
    <citation type="submission" date="2017-12" db="EMBL/GenBank/DDBJ databases">
        <title>Comparative genomics of Botrytis spp.</title>
        <authorList>
            <person name="Valero-Jimenez C.A."/>
            <person name="Tapia P."/>
            <person name="Veloso J."/>
            <person name="Silva-Moreno E."/>
            <person name="Staats M."/>
            <person name="Valdes J.H."/>
            <person name="Van Kan J.A.L."/>
        </authorList>
    </citation>
    <scope>NUCLEOTIDE SEQUENCE [LARGE SCALE GENOMIC DNA]</scope>
    <source>
        <strain evidence="2 3">MUCL3349</strain>
    </source>
</reference>
<evidence type="ECO:0000256" key="1">
    <source>
        <dbReference type="SAM" id="MobiDB-lite"/>
    </source>
</evidence>
<gene>
    <name evidence="2" type="ORF">BPOR_1148g00040</name>
</gene>
<dbReference type="STRING" id="87229.A0A4Z1KJU5"/>
<organism evidence="2 3">
    <name type="scientific">Botrytis porri</name>
    <dbReference type="NCBI Taxonomy" id="87229"/>
    <lineage>
        <taxon>Eukaryota</taxon>
        <taxon>Fungi</taxon>
        <taxon>Dikarya</taxon>
        <taxon>Ascomycota</taxon>
        <taxon>Pezizomycotina</taxon>
        <taxon>Leotiomycetes</taxon>
        <taxon>Helotiales</taxon>
        <taxon>Sclerotiniaceae</taxon>
        <taxon>Botrytis</taxon>
    </lineage>
</organism>
<name>A0A4Z1KJU5_9HELO</name>
<evidence type="ECO:0008006" key="4">
    <source>
        <dbReference type="Google" id="ProtNLM"/>
    </source>
</evidence>
<evidence type="ECO:0000313" key="2">
    <source>
        <dbReference type="EMBL" id="TGO81453.1"/>
    </source>
</evidence>
<comment type="caution">
    <text evidence="2">The sequence shown here is derived from an EMBL/GenBank/DDBJ whole genome shotgun (WGS) entry which is preliminary data.</text>
</comment>
<feature type="region of interest" description="Disordered" evidence="1">
    <location>
        <begin position="42"/>
        <end position="87"/>
    </location>
</feature>
<proteinExistence type="predicted"/>
<dbReference type="AlphaFoldDB" id="A0A4Z1KJU5"/>
<feature type="compositionally biased region" description="Basic and acidic residues" evidence="1">
    <location>
        <begin position="68"/>
        <end position="78"/>
    </location>
</feature>
<feature type="region of interest" description="Disordered" evidence="1">
    <location>
        <begin position="1"/>
        <end position="21"/>
    </location>
</feature>
<sequence length="87" mass="9873">MPPQVELTGMSQQTGTSCIDDDWTGIKDIAIRGKLQNRLKQRIYRQSRNAPSKTREDRGNDPLIEASQLRERTVHGEVESVIDNEPP</sequence>